<sequence length="279" mass="30213">MAGTTNNGRRRLILHLGVQKTGSTAIQRFLRQNADALSDDLIVRTPVEGTPMRPLGRAAIAHSLSNDPDTATALRLAFADVLAELPDNGLPVLISHENLAGAMPGNGGETRLYPALPEILSLLRTEAKGFEIEAVVYTRNMKQWKSSVWAQAVRTDGYAKTEDAFLADIETLPGWGDLIRRLGQEIGAENVCRCRLEDEVDASRPAGQLLRHAGLDDARIAALTPLQGQSMPRLSASSTEFLRRLNGLSLNPYARGKVADLVARAQPLFAAEWPSEGTS</sequence>
<reference evidence="1 2" key="1">
    <citation type="submission" date="2016-10" db="EMBL/GenBank/DDBJ databases">
        <authorList>
            <person name="de Groot N.N."/>
        </authorList>
    </citation>
    <scope>NUCLEOTIDE SEQUENCE [LARGE SCALE GENOMIC DNA]</scope>
    <source>
        <strain evidence="1 2">DSM 17862</strain>
    </source>
</reference>
<dbReference type="RefSeq" id="WP_090734612.1">
    <property type="nucleotide sequence ID" value="NZ_FOHO01000006.1"/>
</dbReference>
<keyword evidence="2" id="KW-1185">Reference proteome</keyword>
<dbReference type="Proteomes" id="UP000199180">
    <property type="component" value="Unassembled WGS sequence"/>
</dbReference>
<evidence type="ECO:0000313" key="2">
    <source>
        <dbReference type="Proteomes" id="UP000199180"/>
    </source>
</evidence>
<dbReference type="AlphaFoldDB" id="A0A1I0F7X7"/>
<proteinExistence type="predicted"/>
<dbReference type="SUPFAM" id="SSF52540">
    <property type="entry name" value="P-loop containing nucleoside triphosphate hydrolases"/>
    <property type="match status" value="1"/>
</dbReference>
<dbReference type="InterPro" id="IPR027417">
    <property type="entry name" value="P-loop_NTPase"/>
</dbReference>
<organism evidence="1 2">
    <name type="scientific">Paracoccus homiensis</name>
    <dbReference type="NCBI Taxonomy" id="364199"/>
    <lineage>
        <taxon>Bacteria</taxon>
        <taxon>Pseudomonadati</taxon>
        <taxon>Pseudomonadota</taxon>
        <taxon>Alphaproteobacteria</taxon>
        <taxon>Rhodobacterales</taxon>
        <taxon>Paracoccaceae</taxon>
        <taxon>Paracoccus</taxon>
    </lineage>
</organism>
<dbReference type="STRING" id="364199.SAMN04489858_106123"/>
<evidence type="ECO:0008006" key="3">
    <source>
        <dbReference type="Google" id="ProtNLM"/>
    </source>
</evidence>
<evidence type="ECO:0000313" key="1">
    <source>
        <dbReference type="EMBL" id="SET54191.1"/>
    </source>
</evidence>
<accession>A0A1I0F7X7</accession>
<protein>
    <recommendedName>
        <fullName evidence="3">Sulfotransferase family protein</fullName>
    </recommendedName>
</protein>
<dbReference type="EMBL" id="FOHO01000006">
    <property type="protein sequence ID" value="SET54191.1"/>
    <property type="molecule type" value="Genomic_DNA"/>
</dbReference>
<gene>
    <name evidence="1" type="ORF">SAMN04489858_106123</name>
</gene>
<name>A0A1I0F7X7_9RHOB</name>
<dbReference type="OrthoDB" id="7762993at2"/>